<organism evidence="3 4">
    <name type="scientific">Candidatus Faecivivens stercoripullorum</name>
    <dbReference type="NCBI Taxonomy" id="2840805"/>
    <lineage>
        <taxon>Bacteria</taxon>
        <taxon>Bacillati</taxon>
        <taxon>Bacillota</taxon>
        <taxon>Clostridia</taxon>
        <taxon>Eubacteriales</taxon>
        <taxon>Oscillospiraceae</taxon>
        <taxon>Oscillospiraceae incertae sedis</taxon>
        <taxon>Candidatus Faecivivens</taxon>
    </lineage>
</organism>
<keyword evidence="1" id="KW-0378">Hydrolase</keyword>
<reference evidence="3" key="2">
    <citation type="journal article" date="2021" name="PeerJ">
        <title>Extensive microbial diversity within the chicken gut microbiome revealed by metagenomics and culture.</title>
        <authorList>
            <person name="Gilroy R."/>
            <person name="Ravi A."/>
            <person name="Getino M."/>
            <person name="Pursley I."/>
            <person name="Horton D.L."/>
            <person name="Alikhan N.F."/>
            <person name="Baker D."/>
            <person name="Gharbi K."/>
            <person name="Hall N."/>
            <person name="Watson M."/>
            <person name="Adriaenssens E.M."/>
            <person name="Foster-Nyarko E."/>
            <person name="Jarju S."/>
            <person name="Secka A."/>
            <person name="Antonio M."/>
            <person name="Oren A."/>
            <person name="Chaudhuri R.R."/>
            <person name="La Ragione R."/>
            <person name="Hildebrand F."/>
            <person name="Pallen M.J."/>
        </authorList>
    </citation>
    <scope>NUCLEOTIDE SEQUENCE</scope>
    <source>
        <strain evidence="3">ChiBcec7-5410</strain>
    </source>
</reference>
<evidence type="ECO:0000256" key="1">
    <source>
        <dbReference type="ARBA" id="ARBA00022801"/>
    </source>
</evidence>
<evidence type="ECO:0000259" key="2">
    <source>
        <dbReference type="Pfam" id="PF12706"/>
    </source>
</evidence>
<dbReference type="Gene3D" id="3.60.15.10">
    <property type="entry name" value="Ribonuclease Z/Hydroxyacylglutathione hydrolase-like"/>
    <property type="match status" value="1"/>
</dbReference>
<evidence type="ECO:0000313" key="4">
    <source>
        <dbReference type="Proteomes" id="UP000824160"/>
    </source>
</evidence>
<sequence length="256" mass="28243">MPEKTVAIPKSAFAGQETSIYWLGGGGAFICCHGTNIMIDPVLEGFDMPLLREAPITPGEVPGLDAVLITHVDNDHFSRPTCLDLAAVCKSYHAPRYLCSVMSEMGLPAYGHDIGETFTVGTVKITLTPALHNWQNGVPEYDYRQWLPEDGCGYKLETPDGSIWLPGDSRLLPEQLSQRAPDAILFDFSDNDWHITFEGAVTLANAYPDAQLICIHWGTVDAAEMSPFNGNPEKLMDRVIHPQRIKVLCPGEEFKL</sequence>
<dbReference type="InterPro" id="IPR050114">
    <property type="entry name" value="UPF0173_UPF0282_UlaG_hydrolase"/>
</dbReference>
<dbReference type="GO" id="GO:0016787">
    <property type="term" value="F:hydrolase activity"/>
    <property type="evidence" value="ECO:0007669"/>
    <property type="project" value="UniProtKB-KW"/>
</dbReference>
<dbReference type="InterPro" id="IPR001279">
    <property type="entry name" value="Metallo-B-lactamas"/>
</dbReference>
<proteinExistence type="predicted"/>
<feature type="domain" description="Metallo-beta-lactamase" evidence="2">
    <location>
        <begin position="35"/>
        <end position="217"/>
    </location>
</feature>
<comment type="caution">
    <text evidence="3">The sequence shown here is derived from an EMBL/GenBank/DDBJ whole genome shotgun (WGS) entry which is preliminary data.</text>
</comment>
<protein>
    <submittedName>
        <fullName evidence="3">MBL fold metallo-hydrolase</fullName>
    </submittedName>
</protein>
<name>A0A9D1H5M7_9FIRM</name>
<dbReference type="PANTHER" id="PTHR43546:SF9">
    <property type="entry name" value="L-ASCORBATE-6-PHOSPHATE LACTONASE ULAG-RELATED"/>
    <property type="match status" value="1"/>
</dbReference>
<accession>A0A9D1H5M7</accession>
<dbReference type="EMBL" id="DVLW01000075">
    <property type="protein sequence ID" value="HIT94073.1"/>
    <property type="molecule type" value="Genomic_DNA"/>
</dbReference>
<dbReference type="Pfam" id="PF12706">
    <property type="entry name" value="Lactamase_B_2"/>
    <property type="match status" value="1"/>
</dbReference>
<evidence type="ECO:0000313" key="3">
    <source>
        <dbReference type="EMBL" id="HIT94073.1"/>
    </source>
</evidence>
<dbReference type="InterPro" id="IPR036866">
    <property type="entry name" value="RibonucZ/Hydroxyglut_hydro"/>
</dbReference>
<dbReference type="AlphaFoldDB" id="A0A9D1H5M7"/>
<gene>
    <name evidence="3" type="ORF">IAC43_02700</name>
</gene>
<reference evidence="3" key="1">
    <citation type="submission" date="2020-10" db="EMBL/GenBank/DDBJ databases">
        <authorList>
            <person name="Gilroy R."/>
        </authorList>
    </citation>
    <scope>NUCLEOTIDE SEQUENCE</scope>
    <source>
        <strain evidence="3">ChiBcec7-5410</strain>
    </source>
</reference>
<dbReference type="SUPFAM" id="SSF56281">
    <property type="entry name" value="Metallo-hydrolase/oxidoreductase"/>
    <property type="match status" value="1"/>
</dbReference>
<dbReference type="Proteomes" id="UP000824160">
    <property type="component" value="Unassembled WGS sequence"/>
</dbReference>
<dbReference type="PANTHER" id="PTHR43546">
    <property type="entry name" value="UPF0173 METAL-DEPENDENT HYDROLASE MJ1163-RELATED"/>
    <property type="match status" value="1"/>
</dbReference>